<dbReference type="PANTHER" id="PTHR37198">
    <property type="entry name" value="NUCLEOLIN"/>
    <property type="match status" value="1"/>
</dbReference>
<protein>
    <submittedName>
        <fullName evidence="2">Uncharacterized protein</fullName>
    </submittedName>
</protein>
<comment type="caution">
    <text evidence="2">The sequence shown here is derived from an EMBL/GenBank/DDBJ whole genome shotgun (WGS) entry which is preliminary data.</text>
</comment>
<evidence type="ECO:0000313" key="2">
    <source>
        <dbReference type="EMBL" id="KAK4744681.1"/>
    </source>
</evidence>
<feature type="region of interest" description="Disordered" evidence="1">
    <location>
        <begin position="282"/>
        <end position="319"/>
    </location>
</feature>
<accession>A0AAN7JB77</accession>
<keyword evidence="3" id="KW-1185">Reference proteome</keyword>
<evidence type="ECO:0000256" key="1">
    <source>
        <dbReference type="SAM" id="MobiDB-lite"/>
    </source>
</evidence>
<reference evidence="2 3" key="1">
    <citation type="journal article" date="2023" name="Hortic Res">
        <title>Pangenome of water caltrop reveals structural variations and asymmetric subgenome divergence after allopolyploidization.</title>
        <authorList>
            <person name="Zhang X."/>
            <person name="Chen Y."/>
            <person name="Wang L."/>
            <person name="Yuan Y."/>
            <person name="Fang M."/>
            <person name="Shi L."/>
            <person name="Lu R."/>
            <person name="Comes H.P."/>
            <person name="Ma Y."/>
            <person name="Chen Y."/>
            <person name="Huang G."/>
            <person name="Zhou Y."/>
            <person name="Zheng Z."/>
            <person name="Qiu Y."/>
        </authorList>
    </citation>
    <scope>NUCLEOTIDE SEQUENCE [LARGE SCALE GENOMIC DNA]</scope>
    <source>
        <tissue evidence="2">Roots</tissue>
    </source>
</reference>
<feature type="compositionally biased region" description="Polar residues" evidence="1">
    <location>
        <begin position="286"/>
        <end position="297"/>
    </location>
</feature>
<evidence type="ECO:0000313" key="3">
    <source>
        <dbReference type="Proteomes" id="UP001345219"/>
    </source>
</evidence>
<name>A0AAN7JB77_9MYRT</name>
<dbReference type="AlphaFoldDB" id="A0AAN7JB77"/>
<proteinExistence type="predicted"/>
<sequence>MEEPSENWEIQENYTFEDNPRNMSWIVKRGLDLGKKILATCVVVSSVPIFLPPLLIISAFGLAVSIPSGLFLASYTCSEKLMSMLLPGPSPSSCLLEFTGTTYSDHVDEYRVRFDGENDRDENEGHIEDSEGGAERRFELPASDAGEGLEKVGSHLVIHDMSGNVQGGQVNDLVDDRIHPEVGATTMGMGEEIRDLPINGIQGIVLTVEAGDRAGLEDEGTSLEVTDVVIMDSTGRGRIQEEELARETAGLIEKLREEGKDYLREKLHEIAGRGEDKELAKVAAESASSTSAGNVQSGAPLGKGRNTNLSLHERPEGGDEKIRKQIEAIQLIVGYKATPQSSCLEELEALYLFTGVELPESFKGISHMDELNEKLKFLMSIVGVK</sequence>
<dbReference type="Proteomes" id="UP001345219">
    <property type="component" value="Chromosome 9"/>
</dbReference>
<dbReference type="EMBL" id="JAXIOK010000022">
    <property type="protein sequence ID" value="KAK4744681.1"/>
    <property type="molecule type" value="Genomic_DNA"/>
</dbReference>
<dbReference type="PANTHER" id="PTHR37198:SF1">
    <property type="entry name" value="NUCLEOLIN"/>
    <property type="match status" value="1"/>
</dbReference>
<organism evidence="2 3">
    <name type="scientific">Trapa incisa</name>
    <dbReference type="NCBI Taxonomy" id="236973"/>
    <lineage>
        <taxon>Eukaryota</taxon>
        <taxon>Viridiplantae</taxon>
        <taxon>Streptophyta</taxon>
        <taxon>Embryophyta</taxon>
        <taxon>Tracheophyta</taxon>
        <taxon>Spermatophyta</taxon>
        <taxon>Magnoliopsida</taxon>
        <taxon>eudicotyledons</taxon>
        <taxon>Gunneridae</taxon>
        <taxon>Pentapetalae</taxon>
        <taxon>rosids</taxon>
        <taxon>malvids</taxon>
        <taxon>Myrtales</taxon>
        <taxon>Lythraceae</taxon>
        <taxon>Trapa</taxon>
    </lineage>
</organism>
<gene>
    <name evidence="2" type="ORF">SAY87_010993</name>
</gene>